<comment type="caution">
    <text evidence="1">The sequence shown here is derived from an EMBL/GenBank/DDBJ whole genome shotgun (WGS) entry which is preliminary data.</text>
</comment>
<dbReference type="AlphaFoldDB" id="A0A919SEU2"/>
<evidence type="ECO:0000313" key="2">
    <source>
        <dbReference type="Proteomes" id="UP000680865"/>
    </source>
</evidence>
<organism evidence="1 2">
    <name type="scientific">Winogradskya consettensis</name>
    <dbReference type="NCBI Taxonomy" id="113560"/>
    <lineage>
        <taxon>Bacteria</taxon>
        <taxon>Bacillati</taxon>
        <taxon>Actinomycetota</taxon>
        <taxon>Actinomycetes</taxon>
        <taxon>Micromonosporales</taxon>
        <taxon>Micromonosporaceae</taxon>
        <taxon>Winogradskya</taxon>
    </lineage>
</organism>
<protein>
    <submittedName>
        <fullName evidence="1">Uncharacterized protein</fullName>
    </submittedName>
</protein>
<dbReference type="EMBL" id="BOQP01000008">
    <property type="protein sequence ID" value="GIM70546.1"/>
    <property type="molecule type" value="Genomic_DNA"/>
</dbReference>
<sequence>MRSATPWSWKRCASILGLLVELAITGVWEVSMAASGLISQIDGEVDPAQFCAGHAQLRAAMVTADDERREEVIRPLLELFDRNA</sequence>
<accession>A0A919SEU2</accession>
<evidence type="ECO:0000313" key="1">
    <source>
        <dbReference type="EMBL" id="GIM70546.1"/>
    </source>
</evidence>
<keyword evidence="2" id="KW-1185">Reference proteome</keyword>
<dbReference type="Proteomes" id="UP000680865">
    <property type="component" value="Unassembled WGS sequence"/>
</dbReference>
<proteinExistence type="predicted"/>
<dbReference type="RefSeq" id="WP_212996978.1">
    <property type="nucleotide sequence ID" value="NZ_BAAATW010000003.1"/>
</dbReference>
<name>A0A919SEU2_9ACTN</name>
<gene>
    <name evidence="1" type="ORF">Aco04nite_20830</name>
</gene>
<reference evidence="1" key="1">
    <citation type="submission" date="2021-03" db="EMBL/GenBank/DDBJ databases">
        <title>Whole genome shotgun sequence of Actinoplanes consettensis NBRC 14913.</title>
        <authorList>
            <person name="Komaki H."/>
            <person name="Tamura T."/>
        </authorList>
    </citation>
    <scope>NUCLEOTIDE SEQUENCE</scope>
    <source>
        <strain evidence="1">NBRC 14913</strain>
    </source>
</reference>